<dbReference type="EMBL" id="JACHLL010000002">
    <property type="protein sequence ID" value="MBB6341222.1"/>
    <property type="molecule type" value="Genomic_DNA"/>
</dbReference>
<dbReference type="Gene3D" id="1.10.287.70">
    <property type="match status" value="1"/>
</dbReference>
<reference evidence="3 4" key="1">
    <citation type="submission" date="2020-08" db="EMBL/GenBank/DDBJ databases">
        <title>Functional genomics of gut bacteria from endangered species of beetles.</title>
        <authorList>
            <person name="Carlos-Shanley C."/>
        </authorList>
    </citation>
    <scope>NUCLEOTIDE SEQUENCE [LARGE SCALE GENOMIC DNA]</scope>
    <source>
        <strain evidence="3 4">S00202</strain>
    </source>
</reference>
<dbReference type="RefSeq" id="WP_184681814.1">
    <property type="nucleotide sequence ID" value="NZ_JACHLL010000002.1"/>
</dbReference>
<sequence length="151" mass="16563">MLSELLVGLPVMLICLALQAGFATLCMSFYLRYNRRHNGASGFLRSSLLLSMVMLTMLLSNFLQMALWAVLFRLLGEFDSASAALYFSGVTFATLGYGDVVLSPEWRLLGPLEAANGILMFGVSTAVMTAAVMDVLKRNLAAQRLEQRQAE</sequence>
<evidence type="ECO:0000259" key="2">
    <source>
        <dbReference type="Pfam" id="PF07885"/>
    </source>
</evidence>
<feature type="transmembrane region" description="Helical" evidence="1">
    <location>
        <begin position="114"/>
        <end position="136"/>
    </location>
</feature>
<keyword evidence="1" id="KW-0472">Membrane</keyword>
<comment type="caution">
    <text evidence="3">The sequence shown here is derived from an EMBL/GenBank/DDBJ whole genome shotgun (WGS) entry which is preliminary data.</text>
</comment>
<proteinExistence type="predicted"/>
<dbReference type="Proteomes" id="UP000557193">
    <property type="component" value="Unassembled WGS sequence"/>
</dbReference>
<dbReference type="Pfam" id="PF07885">
    <property type="entry name" value="Ion_trans_2"/>
    <property type="match status" value="1"/>
</dbReference>
<evidence type="ECO:0000313" key="3">
    <source>
        <dbReference type="EMBL" id="MBB6341222.1"/>
    </source>
</evidence>
<keyword evidence="1" id="KW-0812">Transmembrane</keyword>
<evidence type="ECO:0000256" key="1">
    <source>
        <dbReference type="SAM" id="Phobius"/>
    </source>
</evidence>
<gene>
    <name evidence="3" type="ORF">HNP49_001379</name>
</gene>
<keyword evidence="1" id="KW-1133">Transmembrane helix</keyword>
<feature type="transmembrane region" description="Helical" evidence="1">
    <location>
        <begin position="47"/>
        <end position="71"/>
    </location>
</feature>
<organism evidence="3 4">
    <name type="scientific">Pseudomonas fluvialis</name>
    <dbReference type="NCBI Taxonomy" id="1793966"/>
    <lineage>
        <taxon>Bacteria</taxon>
        <taxon>Pseudomonadati</taxon>
        <taxon>Pseudomonadota</taxon>
        <taxon>Gammaproteobacteria</taxon>
        <taxon>Pseudomonadales</taxon>
        <taxon>Pseudomonadaceae</taxon>
        <taxon>Pseudomonas</taxon>
    </lineage>
</organism>
<dbReference type="AlphaFoldDB" id="A0A7X0ERC8"/>
<dbReference type="SUPFAM" id="SSF81324">
    <property type="entry name" value="Voltage-gated potassium channels"/>
    <property type="match status" value="1"/>
</dbReference>
<dbReference type="InterPro" id="IPR013099">
    <property type="entry name" value="K_chnl_dom"/>
</dbReference>
<name>A0A7X0ERC8_9PSED</name>
<accession>A0A7X0ERC8</accession>
<evidence type="ECO:0000313" key="4">
    <source>
        <dbReference type="Proteomes" id="UP000557193"/>
    </source>
</evidence>
<keyword evidence="4" id="KW-1185">Reference proteome</keyword>
<feature type="domain" description="Potassium channel" evidence="2">
    <location>
        <begin position="67"/>
        <end position="132"/>
    </location>
</feature>
<protein>
    <recommendedName>
        <fullName evidence="2">Potassium channel domain-containing protein</fullName>
    </recommendedName>
</protein>